<keyword evidence="4 10" id="KW-0816">Tricarboxylic acid cycle</keyword>
<feature type="binding site" evidence="10">
    <location>
        <position position="423"/>
    </location>
    <ligand>
        <name>Mg(2+)</name>
        <dbReference type="ChEBI" id="CHEBI:18420"/>
    </ligand>
</feature>
<dbReference type="Pfam" id="PF01274">
    <property type="entry name" value="MS_TIM-barrel"/>
    <property type="match status" value="1"/>
</dbReference>
<keyword evidence="7 10" id="KW-0460">Magnesium</keyword>
<dbReference type="GO" id="GO:0006097">
    <property type="term" value="P:glyoxylate cycle"/>
    <property type="evidence" value="ECO:0007669"/>
    <property type="project" value="UniProtKB-UniRule"/>
</dbReference>
<dbReference type="InterPro" id="IPR048357">
    <property type="entry name" value="MSG_insertion"/>
</dbReference>
<comment type="subcellular location">
    <subcellularLocation>
        <location evidence="10">Cytoplasm</location>
    </subcellularLocation>
</comment>
<dbReference type="InterPro" id="IPR001465">
    <property type="entry name" value="Malate_synthase_TIM"/>
</dbReference>
<comment type="similarity">
    <text evidence="10">Belongs to the malate synthase family. GlcB subfamily.</text>
</comment>
<dbReference type="Pfam" id="PF20658">
    <property type="entry name" value="MSG_insertion"/>
    <property type="match status" value="1"/>
</dbReference>
<accession>A0A2W5S4L9</accession>
<evidence type="ECO:0000256" key="1">
    <source>
        <dbReference type="ARBA" id="ARBA00001946"/>
    </source>
</evidence>
<feature type="modified residue" description="Cysteine sulfenic acid (-SOH)" evidence="10">
    <location>
        <position position="608"/>
    </location>
</feature>
<reference evidence="15 16" key="1">
    <citation type="submission" date="2017-08" db="EMBL/GenBank/DDBJ databases">
        <title>Infants hospitalized years apart are colonized by the same room-sourced microbial strains.</title>
        <authorList>
            <person name="Brooks B."/>
            <person name="Olm M.R."/>
            <person name="Firek B.A."/>
            <person name="Baker R."/>
            <person name="Thomas B.C."/>
            <person name="Morowitz M.J."/>
            <person name="Banfield J.F."/>
        </authorList>
    </citation>
    <scope>NUCLEOTIDE SEQUENCE [LARGE SCALE GENOMIC DNA]</scope>
    <source>
        <strain evidence="15">S2_003_000_R2_11</strain>
    </source>
</reference>
<evidence type="ECO:0000256" key="8">
    <source>
        <dbReference type="ARBA" id="ARBA00023097"/>
    </source>
</evidence>
<gene>
    <name evidence="10" type="primary">glcB</name>
    <name evidence="15" type="ORF">DI533_15715</name>
</gene>
<dbReference type="GO" id="GO:0006099">
    <property type="term" value="P:tricarboxylic acid cycle"/>
    <property type="evidence" value="ECO:0007669"/>
    <property type="project" value="UniProtKB-KW"/>
</dbReference>
<dbReference type="Gene3D" id="3.20.20.360">
    <property type="entry name" value="Malate synthase, domain 3"/>
    <property type="match status" value="2"/>
</dbReference>
<protein>
    <recommendedName>
        <fullName evidence="10">Malate synthase G</fullName>
        <ecNumber evidence="10">2.3.3.9</ecNumber>
    </recommendedName>
</protein>
<dbReference type="EMBL" id="QFQS01000003">
    <property type="protein sequence ID" value="PZQ96996.1"/>
    <property type="molecule type" value="Genomic_DNA"/>
</dbReference>
<dbReference type="UniPathway" id="UPA00703">
    <property type="reaction ID" value="UER00720"/>
</dbReference>
<feature type="active site" description="Proton donor" evidence="10 11">
    <location>
        <position position="622"/>
    </location>
</feature>
<feature type="binding site" evidence="10">
    <location>
        <position position="532"/>
    </location>
    <ligand>
        <name>acetyl-CoA</name>
        <dbReference type="ChEBI" id="CHEBI:57288"/>
    </ligand>
</feature>
<comment type="subunit">
    <text evidence="10">Monomer.</text>
</comment>
<feature type="domain" description="Malate synthase G alpha-beta insertion" evidence="13">
    <location>
        <begin position="155"/>
        <end position="218"/>
    </location>
</feature>
<dbReference type="InterPro" id="IPR046363">
    <property type="entry name" value="MS_N_TIM-barrel_dom"/>
</dbReference>
<dbReference type="GO" id="GO:0005829">
    <property type="term" value="C:cytosol"/>
    <property type="evidence" value="ECO:0007669"/>
    <property type="project" value="TreeGrafter"/>
</dbReference>
<evidence type="ECO:0000313" key="15">
    <source>
        <dbReference type="EMBL" id="PZQ96996.1"/>
    </source>
</evidence>
<evidence type="ECO:0000256" key="9">
    <source>
        <dbReference type="ARBA" id="ARBA00047918"/>
    </source>
</evidence>
<dbReference type="InterPro" id="IPR044856">
    <property type="entry name" value="Malate_synth_C_sf"/>
</dbReference>
<evidence type="ECO:0000256" key="11">
    <source>
        <dbReference type="PIRSR" id="PIRSR601465-50"/>
    </source>
</evidence>
<dbReference type="GO" id="GO:0009436">
    <property type="term" value="P:glyoxylate catabolic process"/>
    <property type="evidence" value="ECO:0007669"/>
    <property type="project" value="TreeGrafter"/>
</dbReference>
<feature type="domain" description="Malate synthase C-terminal" evidence="14">
    <location>
        <begin position="584"/>
        <end position="689"/>
    </location>
</feature>
<evidence type="ECO:0000256" key="4">
    <source>
        <dbReference type="ARBA" id="ARBA00022532"/>
    </source>
</evidence>
<comment type="caution">
    <text evidence="10">Lacks conserved residue(s) required for the propagation of feature annotation.</text>
</comment>
<dbReference type="InterPro" id="IPR011076">
    <property type="entry name" value="Malate_synth_sf"/>
</dbReference>
<feature type="active site" description="Proton acceptor" evidence="10 11">
    <location>
        <position position="332"/>
    </location>
</feature>
<comment type="cofactor">
    <cofactor evidence="1 10">
        <name>Mg(2+)</name>
        <dbReference type="ChEBI" id="CHEBI:18420"/>
    </cofactor>
</comment>
<feature type="domain" description="Malate synthase TIM barrel" evidence="12">
    <location>
        <begin position="329"/>
        <end position="562"/>
    </location>
</feature>
<proteinExistence type="inferred from homology"/>
<feature type="binding site" evidence="10">
    <location>
        <begin position="448"/>
        <end position="451"/>
    </location>
    <ligand>
        <name>glyoxylate</name>
        <dbReference type="ChEBI" id="CHEBI:36655"/>
    </ligand>
</feature>
<dbReference type="NCBIfam" id="NF002825">
    <property type="entry name" value="PRK02999.1"/>
    <property type="match status" value="1"/>
</dbReference>
<evidence type="ECO:0000313" key="16">
    <source>
        <dbReference type="Proteomes" id="UP000248975"/>
    </source>
</evidence>
<comment type="caution">
    <text evidence="15">The sequence shown here is derived from an EMBL/GenBank/DDBJ whole genome shotgun (WGS) entry which is preliminary data.</text>
</comment>
<sequence length="718" mass="77187">MYVKRGNLEVAENLARFLEDEVLKPLGRDPAPVWQGFEKLLAELRPVNERLLKKRSDQQAQIDLWLGARKGLPWDQDAWLGLQTEIGYIGDDADPVPVRTSGVDAELATLAGPQLVVPVSNARFALNATNARWGSLYDALYGTDALGHAAPGGLDPEHARKVIAWVAEFLDATLPLEGVSHAEVTGYAMVGSAPVALSGDRKLRFAKGTQFVGHSTTGKALHLVFRHHGLHIELVVDAGHPVGKLNPSGLADVILESALTVIQDLEDSVAAVDAEDKVAAYGVWLGLMRGDLSVNLEKAGKTIERRLNADHPFTAPDGSTLTLPGRAVMLVRNVGHLMTTDAVRLDGRDIPEGMLDALVSTACALHDLTRTGGALNTRTGAIYVVKPKMQGPEEAALTATIFDRVEAILGLPQNTVKIGLMDEERPTSATLGACMSQLADRLVFINTGFLDRTGSEIHTYMQAGPVLPKAAMKNAAWLSAYEDRNVDFGLAAGLVGKGQIGKGMWAKPDAMAEMLATKGGHPRSGATTAWVPSPTAATLHAIHYHQTDVAARQAEIAGRPRRPLGELLSPPLLGAERPTADQIALELDQNCQSILGYVVRWVDDGIGCSKVPDFDNVGLMEDRATLRISAQLLANWLHHGLITKPGIEDSLRRMAVKVDAQNASNPAYRPMAPACDGPAFDAARDLILKGAAQPSGYTEPILHAARREAKRRAHNQRR</sequence>
<comment type="function">
    <text evidence="10">Involved in the glycolate utilization. Catalyzes the condensation and subsequent hydrolysis of acetyl-coenzyme A (acetyl-CoA) and glyoxylate to form malate and CoA.</text>
</comment>
<dbReference type="Gene3D" id="1.20.1220.12">
    <property type="entry name" value="Malate synthase, domain III"/>
    <property type="match status" value="1"/>
</dbReference>
<dbReference type="PANTHER" id="PTHR42739:SF1">
    <property type="entry name" value="MALATE SYNTHASE G"/>
    <property type="match status" value="1"/>
</dbReference>
<dbReference type="GO" id="GO:0000287">
    <property type="term" value="F:magnesium ion binding"/>
    <property type="evidence" value="ECO:0007669"/>
    <property type="project" value="TreeGrafter"/>
</dbReference>
<evidence type="ECO:0000256" key="2">
    <source>
        <dbReference type="ARBA" id="ARBA00022435"/>
    </source>
</evidence>
<evidence type="ECO:0000259" key="14">
    <source>
        <dbReference type="Pfam" id="PF20659"/>
    </source>
</evidence>
<keyword evidence="5 10" id="KW-0808">Transferase</keyword>
<evidence type="ECO:0000256" key="5">
    <source>
        <dbReference type="ARBA" id="ARBA00022679"/>
    </source>
</evidence>
<dbReference type="PANTHER" id="PTHR42739">
    <property type="entry name" value="MALATE SYNTHASE G"/>
    <property type="match status" value="1"/>
</dbReference>
<evidence type="ECO:0000259" key="12">
    <source>
        <dbReference type="Pfam" id="PF01274"/>
    </source>
</evidence>
<feature type="binding site" evidence="10">
    <location>
        <position position="423"/>
    </location>
    <ligand>
        <name>glyoxylate</name>
        <dbReference type="ChEBI" id="CHEBI:36655"/>
    </ligand>
</feature>
<dbReference type="HAMAP" id="MF_00641">
    <property type="entry name" value="Malate_synth_G"/>
    <property type="match status" value="1"/>
</dbReference>
<dbReference type="AlphaFoldDB" id="A0A2W5S4L9"/>
<name>A0A2W5S4L9_CERSP</name>
<evidence type="ECO:0000256" key="7">
    <source>
        <dbReference type="ARBA" id="ARBA00022842"/>
    </source>
</evidence>
<dbReference type="Pfam" id="PF20659">
    <property type="entry name" value="MS_C"/>
    <property type="match status" value="1"/>
</dbReference>
<dbReference type="SUPFAM" id="SSF51645">
    <property type="entry name" value="Malate synthase G"/>
    <property type="match status" value="1"/>
</dbReference>
<dbReference type="InterPro" id="IPR048355">
    <property type="entry name" value="MS_C"/>
</dbReference>
<keyword evidence="3 10" id="KW-0963">Cytoplasm</keyword>
<feature type="binding site" evidence="10">
    <location>
        <position position="332"/>
    </location>
    <ligand>
        <name>glyoxylate</name>
        <dbReference type="ChEBI" id="CHEBI:36655"/>
    </ligand>
</feature>
<comment type="pathway">
    <text evidence="10">Carbohydrate metabolism; glyoxylate cycle; (S)-malate from isocitrate: step 2/2.</text>
</comment>
<evidence type="ECO:0000256" key="6">
    <source>
        <dbReference type="ARBA" id="ARBA00022723"/>
    </source>
</evidence>
<comment type="catalytic activity">
    <reaction evidence="9 10">
        <text>glyoxylate + acetyl-CoA + H2O = (S)-malate + CoA + H(+)</text>
        <dbReference type="Rhea" id="RHEA:18181"/>
        <dbReference type="ChEBI" id="CHEBI:15377"/>
        <dbReference type="ChEBI" id="CHEBI:15378"/>
        <dbReference type="ChEBI" id="CHEBI:15589"/>
        <dbReference type="ChEBI" id="CHEBI:36655"/>
        <dbReference type="ChEBI" id="CHEBI:57287"/>
        <dbReference type="ChEBI" id="CHEBI:57288"/>
        <dbReference type="EC" id="2.3.3.9"/>
    </reaction>
</comment>
<keyword evidence="6 10" id="KW-0479">Metal-binding</keyword>
<dbReference type="Proteomes" id="UP000248975">
    <property type="component" value="Unassembled WGS sequence"/>
</dbReference>
<feature type="binding site" evidence="10">
    <location>
        <position position="268"/>
    </location>
    <ligand>
        <name>acetyl-CoA</name>
        <dbReference type="ChEBI" id="CHEBI:57288"/>
    </ligand>
</feature>
<feature type="binding site" evidence="10">
    <location>
        <begin position="123"/>
        <end position="124"/>
    </location>
    <ligand>
        <name>acetyl-CoA</name>
        <dbReference type="ChEBI" id="CHEBI:57288"/>
    </ligand>
</feature>
<organism evidence="15 16">
    <name type="scientific">Cereibacter sphaeroides</name>
    <name type="common">Rhodobacter sphaeroides</name>
    <dbReference type="NCBI Taxonomy" id="1063"/>
    <lineage>
        <taxon>Bacteria</taxon>
        <taxon>Pseudomonadati</taxon>
        <taxon>Pseudomonadota</taxon>
        <taxon>Alphaproteobacteria</taxon>
        <taxon>Rhodobacterales</taxon>
        <taxon>Paracoccaceae</taxon>
        <taxon>Cereibacter</taxon>
    </lineage>
</organism>
<evidence type="ECO:0000256" key="10">
    <source>
        <dbReference type="HAMAP-Rule" id="MF_00641"/>
    </source>
</evidence>
<dbReference type="EC" id="2.3.3.9" evidence="10"/>
<dbReference type="GO" id="GO:0004474">
    <property type="term" value="F:malate synthase activity"/>
    <property type="evidence" value="ECO:0007669"/>
    <property type="project" value="UniProtKB-UniRule"/>
</dbReference>
<feature type="binding site" evidence="10">
    <location>
        <position position="305"/>
    </location>
    <ligand>
        <name>acetyl-CoA</name>
        <dbReference type="ChEBI" id="CHEBI:57288"/>
    </ligand>
</feature>
<dbReference type="InterPro" id="IPR006253">
    <property type="entry name" value="Malate_synthG"/>
</dbReference>
<keyword evidence="2 10" id="KW-0329">Glyoxylate bypass</keyword>
<evidence type="ECO:0000259" key="13">
    <source>
        <dbReference type="Pfam" id="PF20658"/>
    </source>
</evidence>
<feature type="binding site" evidence="10">
    <location>
        <position position="451"/>
    </location>
    <ligand>
        <name>Mg(2+)</name>
        <dbReference type="ChEBI" id="CHEBI:18420"/>
    </ligand>
</feature>
<feature type="binding site" evidence="10">
    <location>
        <position position="116"/>
    </location>
    <ligand>
        <name>acetyl-CoA</name>
        <dbReference type="ChEBI" id="CHEBI:57288"/>
    </ligand>
</feature>
<evidence type="ECO:0000256" key="3">
    <source>
        <dbReference type="ARBA" id="ARBA00022490"/>
    </source>
</evidence>
<keyword evidence="8 10" id="KW-0558">Oxidation</keyword>